<reference evidence="2 3" key="1">
    <citation type="submission" date="2018-05" db="EMBL/GenBank/DDBJ databases">
        <title>Complete genome sequence of Flagellimonas aquimarina ECD12 isolated from seaweed Ecklonia cava.</title>
        <authorList>
            <person name="Choi S."/>
            <person name="Seong C."/>
        </authorList>
    </citation>
    <scope>NUCLEOTIDE SEQUENCE [LARGE SCALE GENOMIC DNA]</scope>
    <source>
        <strain evidence="2 3">ECD12</strain>
    </source>
</reference>
<keyword evidence="3" id="KW-1185">Reference proteome</keyword>
<dbReference type="EMBL" id="QGEG01000003">
    <property type="protein sequence ID" value="PWL37930.1"/>
    <property type="molecule type" value="Genomic_DNA"/>
</dbReference>
<organism evidence="2 3">
    <name type="scientific">Flagellimonas aquimarina</name>
    <dbReference type="NCBI Taxonomy" id="2201895"/>
    <lineage>
        <taxon>Bacteria</taxon>
        <taxon>Pseudomonadati</taxon>
        <taxon>Bacteroidota</taxon>
        <taxon>Flavobacteriia</taxon>
        <taxon>Flavobacteriales</taxon>
        <taxon>Flavobacteriaceae</taxon>
        <taxon>Flagellimonas</taxon>
    </lineage>
</organism>
<dbReference type="RefSeq" id="WP_109664340.1">
    <property type="nucleotide sequence ID" value="NZ_QGEG01000003.1"/>
</dbReference>
<dbReference type="OrthoDB" id="1454285at2"/>
<keyword evidence="1" id="KW-0812">Transmembrane</keyword>
<dbReference type="AlphaFoldDB" id="A0A316LCZ4"/>
<protein>
    <submittedName>
        <fullName evidence="2">Uncharacterized protein</fullName>
    </submittedName>
</protein>
<dbReference type="Proteomes" id="UP000245762">
    <property type="component" value="Unassembled WGS sequence"/>
</dbReference>
<accession>A0A316LCZ4</accession>
<keyword evidence="1" id="KW-1133">Transmembrane helix</keyword>
<keyword evidence="1" id="KW-0472">Membrane</keyword>
<feature type="transmembrane region" description="Helical" evidence="1">
    <location>
        <begin position="15"/>
        <end position="40"/>
    </location>
</feature>
<evidence type="ECO:0000313" key="2">
    <source>
        <dbReference type="EMBL" id="PWL37930.1"/>
    </source>
</evidence>
<name>A0A316LCZ4_9FLAO</name>
<feature type="transmembrane region" description="Helical" evidence="1">
    <location>
        <begin position="60"/>
        <end position="82"/>
    </location>
</feature>
<gene>
    <name evidence="2" type="ORF">DKG77_14305</name>
</gene>
<proteinExistence type="predicted"/>
<evidence type="ECO:0000313" key="3">
    <source>
        <dbReference type="Proteomes" id="UP000245762"/>
    </source>
</evidence>
<sequence length="91" mass="10250">MGLIIKNKRHYLTRLPIWLSIIVFVGFSPTLIGIFGAWVFKLKTGQPCHGGGCEWLTFSWLTIITLPIAGLLLLLFLIIILIDSINLSRNK</sequence>
<evidence type="ECO:0000256" key="1">
    <source>
        <dbReference type="SAM" id="Phobius"/>
    </source>
</evidence>
<comment type="caution">
    <text evidence="2">The sequence shown here is derived from an EMBL/GenBank/DDBJ whole genome shotgun (WGS) entry which is preliminary data.</text>
</comment>